<reference evidence="1" key="2">
    <citation type="submission" date="2009-09" db="EMBL/GenBank/DDBJ databases">
        <title>Complete sequence of chromosome of Candidatus Accumulibacter phosphatis clade IIA str. UW-1.</title>
        <authorList>
            <consortium name="US DOE Joint Genome Institute"/>
            <person name="Martin H.G."/>
            <person name="Ivanova N."/>
            <person name="Kunin V."/>
            <person name="Warnecke F."/>
            <person name="Barry K."/>
            <person name="He S."/>
            <person name="Salamov A."/>
            <person name="Szeto E."/>
            <person name="Dalin E."/>
            <person name="Pangilinan J.L."/>
            <person name="Lapidus A."/>
            <person name="Lowry S."/>
            <person name="Kyrpides N.C."/>
            <person name="McMahon K.D."/>
            <person name="Hugenholtz P."/>
        </authorList>
    </citation>
    <scope>NUCLEOTIDE SEQUENCE [LARGE SCALE GENOMIC DNA]</scope>
    <source>
        <strain evidence="1">UW-1</strain>
    </source>
</reference>
<dbReference type="EMBL" id="CP001715">
    <property type="protein sequence ID" value="ACV36344.1"/>
    <property type="molecule type" value="Genomic_DNA"/>
</dbReference>
<sequence length="145" mass="16724">MMLHCNKTEFTRLQPDHESVQCHKYLRSKRMKAPKILPWIAHKTGISEALALKLWRRAAGEAEVMTGCCDSSDYYRLAVERFIDFAEAEGGRAVVRETRGAKTCISWLWRHQHRVSKLNLIMAQCLARLWQSNVNSLFGVRQHAA</sequence>
<dbReference type="KEGG" id="app:CAP2UW1_3071"/>
<accession>C7RUU9</accession>
<dbReference type="eggNOG" id="ENOG5033604">
    <property type="taxonomic scope" value="Bacteria"/>
</dbReference>
<protein>
    <submittedName>
        <fullName evidence="1">Uncharacterized protein</fullName>
    </submittedName>
</protein>
<organism evidence="1">
    <name type="scientific">Accumulibacter regalis</name>
    <dbReference type="NCBI Taxonomy" id="522306"/>
    <lineage>
        <taxon>Bacteria</taxon>
        <taxon>Pseudomonadati</taxon>
        <taxon>Pseudomonadota</taxon>
        <taxon>Betaproteobacteria</taxon>
        <taxon>Candidatus Accumulibacter</taxon>
    </lineage>
</organism>
<reference evidence="1" key="1">
    <citation type="submission" date="2009-08" db="EMBL/GenBank/DDBJ databases">
        <authorList>
            <consortium name="US DOE Joint Genome Institute"/>
            <person name="Lucas S."/>
            <person name="Copeland A."/>
            <person name="Lapidus A."/>
            <person name="Glavina del Rio T."/>
            <person name="Dalin E."/>
            <person name="Tice H."/>
            <person name="Bruce D."/>
            <person name="Barry K."/>
            <person name="Pitluck S."/>
            <person name="Lowry S."/>
            <person name="Larimer F."/>
            <person name="Land M."/>
            <person name="Hauser L."/>
            <person name="Kyrpides N."/>
            <person name="Ivanova N."/>
            <person name="McMahon K.D."/>
            <person name="Hugenholtz P."/>
        </authorList>
    </citation>
    <scope>NUCLEOTIDE SEQUENCE</scope>
    <source>
        <strain evidence="1">UW-1</strain>
    </source>
</reference>
<name>C7RUU9_ACCRE</name>
<dbReference type="HOGENOM" id="CLU_152378_0_0_4"/>
<dbReference type="AlphaFoldDB" id="C7RUU9"/>
<evidence type="ECO:0000313" key="1">
    <source>
        <dbReference type="EMBL" id="ACV36344.1"/>
    </source>
</evidence>
<gene>
    <name evidence="1" type="ordered locus">CAP2UW1_3071</name>
</gene>
<proteinExistence type="predicted"/>